<name>A0A8R1IK37_CAEJA</name>
<feature type="region of interest" description="Disordered" evidence="1">
    <location>
        <begin position="1"/>
        <end position="38"/>
    </location>
</feature>
<proteinExistence type="predicted"/>
<reference evidence="2" key="2">
    <citation type="submission" date="2022-06" db="UniProtKB">
        <authorList>
            <consortium name="EnsemblMetazoa"/>
        </authorList>
    </citation>
    <scope>IDENTIFICATION</scope>
    <source>
        <strain evidence="2">DF5081</strain>
    </source>
</reference>
<dbReference type="Proteomes" id="UP000005237">
    <property type="component" value="Unassembled WGS sequence"/>
</dbReference>
<dbReference type="EnsemblMetazoa" id="CJA32961.1">
    <property type="protein sequence ID" value="CJA32961.1"/>
    <property type="gene ID" value="WBGene00208808"/>
</dbReference>
<evidence type="ECO:0000313" key="3">
    <source>
        <dbReference type="Proteomes" id="UP000005237"/>
    </source>
</evidence>
<organism evidence="2 3">
    <name type="scientific">Caenorhabditis japonica</name>
    <dbReference type="NCBI Taxonomy" id="281687"/>
    <lineage>
        <taxon>Eukaryota</taxon>
        <taxon>Metazoa</taxon>
        <taxon>Ecdysozoa</taxon>
        <taxon>Nematoda</taxon>
        <taxon>Chromadorea</taxon>
        <taxon>Rhabditida</taxon>
        <taxon>Rhabditina</taxon>
        <taxon>Rhabditomorpha</taxon>
        <taxon>Rhabditoidea</taxon>
        <taxon>Rhabditidae</taxon>
        <taxon>Peloderinae</taxon>
        <taxon>Caenorhabditis</taxon>
    </lineage>
</organism>
<feature type="compositionally biased region" description="Basic and acidic residues" evidence="1">
    <location>
        <begin position="11"/>
        <end position="23"/>
    </location>
</feature>
<reference evidence="3" key="1">
    <citation type="submission" date="2010-08" db="EMBL/GenBank/DDBJ databases">
        <authorList>
            <consortium name="Caenorhabditis japonica Sequencing Consortium"/>
            <person name="Wilson R.K."/>
        </authorList>
    </citation>
    <scope>NUCLEOTIDE SEQUENCE [LARGE SCALE GENOMIC DNA]</scope>
    <source>
        <strain evidence="3">DF5081</strain>
    </source>
</reference>
<sequence>VMDSAIVDANSKSEGKRFGENRHQGGGPPKRRRGPLGIDAFDNWRTRRSMRGSSVASDISEDISSVLSDIGSSDDVILDDMPGTFFFFFFVG</sequence>
<evidence type="ECO:0000256" key="1">
    <source>
        <dbReference type="SAM" id="MobiDB-lite"/>
    </source>
</evidence>
<dbReference type="AlphaFoldDB" id="A0A8R1IK37"/>
<protein>
    <submittedName>
        <fullName evidence="2">Uncharacterized protein</fullName>
    </submittedName>
</protein>
<keyword evidence="3" id="KW-1185">Reference proteome</keyword>
<evidence type="ECO:0000313" key="2">
    <source>
        <dbReference type="EnsemblMetazoa" id="CJA32961.1"/>
    </source>
</evidence>
<accession>A0A8R1IK37</accession>